<dbReference type="Pfam" id="PF22936">
    <property type="entry name" value="Pol_BBD"/>
    <property type="match status" value="1"/>
</dbReference>
<comment type="caution">
    <text evidence="6">The sequence shown here is derived from an EMBL/GenBank/DDBJ whole genome shotgun (WGS) entry which is preliminary data.</text>
</comment>
<dbReference type="GO" id="GO:0046872">
    <property type="term" value="F:metal ion binding"/>
    <property type="evidence" value="ECO:0007669"/>
    <property type="project" value="UniProtKB-KW"/>
</dbReference>
<dbReference type="InterPro" id="IPR013103">
    <property type="entry name" value="RVT_2"/>
</dbReference>
<evidence type="ECO:0000259" key="5">
    <source>
        <dbReference type="PROSITE" id="PS50994"/>
    </source>
</evidence>
<protein>
    <recommendedName>
        <fullName evidence="5">Integrase catalytic domain-containing protein</fullName>
    </recommendedName>
</protein>
<evidence type="ECO:0000256" key="3">
    <source>
        <dbReference type="ARBA" id="ARBA00022801"/>
    </source>
</evidence>
<dbReference type="Pfam" id="PF00665">
    <property type="entry name" value="rve"/>
    <property type="match status" value="1"/>
</dbReference>
<dbReference type="InterPro" id="IPR057670">
    <property type="entry name" value="SH3_retrovirus"/>
</dbReference>
<evidence type="ECO:0000313" key="6">
    <source>
        <dbReference type="EMBL" id="KAL2320148.1"/>
    </source>
</evidence>
<keyword evidence="3" id="KW-0378">Hydrolase</keyword>
<dbReference type="AlphaFoldDB" id="A0ABD1L9Y9"/>
<keyword evidence="7" id="KW-1185">Reference proteome</keyword>
<keyword evidence="1" id="KW-0645">Protease</keyword>
<dbReference type="Pfam" id="PF13976">
    <property type="entry name" value="gag_pre-integrs"/>
    <property type="match status" value="1"/>
</dbReference>
<dbReference type="PANTHER" id="PTHR42648:SF22">
    <property type="entry name" value="REVERSE TRANSCRIPTASE TY1_COPIA-TYPE DOMAIN-CONTAINING PROTEIN"/>
    <property type="match status" value="1"/>
</dbReference>
<evidence type="ECO:0000256" key="1">
    <source>
        <dbReference type="ARBA" id="ARBA00022670"/>
    </source>
</evidence>
<evidence type="ECO:0000313" key="7">
    <source>
        <dbReference type="Proteomes" id="UP001603857"/>
    </source>
</evidence>
<feature type="region of interest" description="Disordered" evidence="4">
    <location>
        <begin position="154"/>
        <end position="174"/>
    </location>
</feature>
<dbReference type="Proteomes" id="UP001603857">
    <property type="component" value="Unassembled WGS sequence"/>
</dbReference>
<evidence type="ECO:0000256" key="2">
    <source>
        <dbReference type="ARBA" id="ARBA00022723"/>
    </source>
</evidence>
<dbReference type="GO" id="GO:0006508">
    <property type="term" value="P:proteolysis"/>
    <property type="evidence" value="ECO:0007669"/>
    <property type="project" value="UniProtKB-KW"/>
</dbReference>
<dbReference type="GO" id="GO:0008233">
    <property type="term" value="F:peptidase activity"/>
    <property type="evidence" value="ECO:0007669"/>
    <property type="project" value="UniProtKB-KW"/>
</dbReference>
<dbReference type="InterPro" id="IPR036397">
    <property type="entry name" value="RNaseH_sf"/>
</dbReference>
<evidence type="ECO:0000256" key="4">
    <source>
        <dbReference type="SAM" id="MobiDB-lite"/>
    </source>
</evidence>
<feature type="region of interest" description="Disordered" evidence="4">
    <location>
        <begin position="221"/>
        <end position="241"/>
    </location>
</feature>
<dbReference type="InterPro" id="IPR012337">
    <property type="entry name" value="RNaseH-like_sf"/>
</dbReference>
<dbReference type="Pfam" id="PF07727">
    <property type="entry name" value="RVT_2"/>
    <property type="match status" value="1"/>
</dbReference>
<dbReference type="InterPro" id="IPR001584">
    <property type="entry name" value="Integrase_cat-core"/>
</dbReference>
<gene>
    <name evidence="6" type="ORF">Fmac_029117</name>
</gene>
<dbReference type="PANTHER" id="PTHR42648">
    <property type="entry name" value="TRANSPOSASE, PUTATIVE-RELATED"/>
    <property type="match status" value="1"/>
</dbReference>
<feature type="domain" description="Integrase catalytic" evidence="5">
    <location>
        <begin position="483"/>
        <end position="649"/>
    </location>
</feature>
<dbReference type="Gene3D" id="3.30.420.10">
    <property type="entry name" value="Ribonuclease H-like superfamily/Ribonuclease H"/>
    <property type="match status" value="1"/>
</dbReference>
<dbReference type="InterPro" id="IPR025724">
    <property type="entry name" value="GAG-pre-integrase_dom"/>
</dbReference>
<name>A0ABD1L9Y9_9FABA</name>
<dbReference type="PROSITE" id="PS50994">
    <property type="entry name" value="INTEGRASE"/>
    <property type="match status" value="1"/>
</dbReference>
<sequence>MTWLWHSMTPRNQPELYVLLHFAKEIWENLSQTYSMKKDTAACYEIENKIFNTKQGSLSVTDYYGALNGLWIELDQYQSLKMRCTADTTTWTQFLERVRIFKFLSGLNSEFDPIRVQILGKEKLPTLSEVFHIVRGEETRRSVMLEGGSSVDGSALATGKGPIRGSSSSFGKPPTKANRDDRWCSYCRKTGHTKDTCFRLHGKERVLERIGGFKGITQRRANQALSDSESVEDPPIPHPAKEVPALSQAELERLRALMDSLSKTSSSCSLTMTGKSSSFLSFNASGTENIWIIDSGATDHMTPHPSYFSSYTTSSGNQHITVANGSHTPVLGCGNIQLQPSLHLKNVLHVPKLSNNLMSIHKVTQDLNCAVTFFHSHCVFQDLATGRTIGIAKEQGGLYYLQHEGNKGCTRQKALTSNHQPTSESWSSSQIWLQHRRLGHPPFSVLKSLFPFLFTTVSVESFHCDVCQFAKHHRTTFLPSNHKSSKPFDLVHSDVWGPSSISNISGAKWFVSFIDDCTRVTWIFLMKDKSEVFHLFVNFYRMVQTQFGSLIKRLRSDNGREYVNHNLSKFLQDNGVVHELTCVDTPQQNGVAERKNRHLLEVTRALLFQMSVPKSYWGEAVLTATYLINRLPSRILDGVSPVQLMTTFYPSIPIMTTLRVESLAVCVCTCSRYSSGKLDPRAIKCVFIGYASNKKGYKCYHPHSRRVYVSKDVTFHETESFFTSSQLQGESIQEAEFLELSLFPPTEDDKDPEPASMPEKNNEDRFFGKQYQRRQQEPVLVEQQLQSSEPEVRTHTIEILEDTLNTTCEPNPDDLPIALRKGKRSCAKYPISQFVSTKNLSMQHQSFLSAIDSIEIPTSIQEALKDENWVRAMNEEMGALERNETWEIVERPKDKKAVSCRWIYTVKYRSDGTLDRYKARLVAKGYTQTYGIDYEETFAPVAKMNTVELSSPWRSTLVGRCINLMLKMHFCMEAWRKRCTWRFHLDMVSLMKGIGCAD</sequence>
<reference evidence="6 7" key="1">
    <citation type="submission" date="2024-08" db="EMBL/GenBank/DDBJ databases">
        <title>Insights into the chromosomal genome structure of Flemingia macrophylla.</title>
        <authorList>
            <person name="Ding Y."/>
            <person name="Zhao Y."/>
            <person name="Bi W."/>
            <person name="Wu M."/>
            <person name="Zhao G."/>
            <person name="Gong Y."/>
            <person name="Li W."/>
            <person name="Zhang P."/>
        </authorList>
    </citation>
    <scope>NUCLEOTIDE SEQUENCE [LARGE SCALE GENOMIC DNA]</scope>
    <source>
        <strain evidence="6">DYQJB</strain>
        <tissue evidence="6">Leaf</tissue>
    </source>
</reference>
<dbReference type="Pfam" id="PF25597">
    <property type="entry name" value="SH3_retrovirus"/>
    <property type="match status" value="1"/>
</dbReference>
<keyword evidence="2" id="KW-0479">Metal-binding</keyword>
<dbReference type="SUPFAM" id="SSF53098">
    <property type="entry name" value="Ribonuclease H-like"/>
    <property type="match status" value="1"/>
</dbReference>
<dbReference type="InterPro" id="IPR054722">
    <property type="entry name" value="PolX-like_BBD"/>
</dbReference>
<dbReference type="EMBL" id="JBGMDY010000010">
    <property type="protein sequence ID" value="KAL2320148.1"/>
    <property type="molecule type" value="Genomic_DNA"/>
</dbReference>
<organism evidence="6 7">
    <name type="scientific">Flemingia macrophylla</name>
    <dbReference type="NCBI Taxonomy" id="520843"/>
    <lineage>
        <taxon>Eukaryota</taxon>
        <taxon>Viridiplantae</taxon>
        <taxon>Streptophyta</taxon>
        <taxon>Embryophyta</taxon>
        <taxon>Tracheophyta</taxon>
        <taxon>Spermatophyta</taxon>
        <taxon>Magnoliopsida</taxon>
        <taxon>eudicotyledons</taxon>
        <taxon>Gunneridae</taxon>
        <taxon>Pentapetalae</taxon>
        <taxon>rosids</taxon>
        <taxon>fabids</taxon>
        <taxon>Fabales</taxon>
        <taxon>Fabaceae</taxon>
        <taxon>Papilionoideae</taxon>
        <taxon>50 kb inversion clade</taxon>
        <taxon>NPAAA clade</taxon>
        <taxon>indigoferoid/millettioid clade</taxon>
        <taxon>Phaseoleae</taxon>
        <taxon>Flemingia</taxon>
    </lineage>
</organism>
<accession>A0ABD1L9Y9</accession>
<proteinExistence type="predicted"/>
<dbReference type="InterPro" id="IPR039537">
    <property type="entry name" value="Retrotran_Ty1/copia-like"/>
</dbReference>